<dbReference type="Proteomes" id="UP000885348">
    <property type="component" value="Unassembled WGS sequence"/>
</dbReference>
<sequence length="120" mass="13640">MHKFKALDNDSQMCSGGNVLFFDENADPQAVFECIYSRLEAIAKLHSELTFVYNDEIKNKPFSDVSSILLSDVLSMYRTFGEHFMTLKTTSKEIDQYKKTVATLSRELAAKHDDTTTEGE</sequence>
<protein>
    <submittedName>
        <fullName evidence="1">Uncharacterized protein</fullName>
    </submittedName>
</protein>
<gene>
    <name evidence="1" type="ORF">D7N80_24860</name>
</gene>
<evidence type="ECO:0000313" key="1">
    <source>
        <dbReference type="EMBL" id="MML56453.1"/>
    </source>
</evidence>
<name>A0A3R1B3V5_SALET</name>
<proteinExistence type="predicted"/>
<dbReference type="EMBL" id="RVVJ01000042">
    <property type="protein sequence ID" value="MML56453.1"/>
    <property type="molecule type" value="Genomic_DNA"/>
</dbReference>
<organism evidence="1">
    <name type="scientific">Salmonella enterica I</name>
    <dbReference type="NCBI Taxonomy" id="59201"/>
    <lineage>
        <taxon>Bacteria</taxon>
        <taxon>Pseudomonadati</taxon>
        <taxon>Pseudomonadota</taxon>
        <taxon>Gammaproteobacteria</taxon>
        <taxon>Enterobacterales</taxon>
        <taxon>Enterobacteriaceae</taxon>
        <taxon>Salmonella</taxon>
    </lineage>
</organism>
<dbReference type="AlphaFoldDB" id="A0A3R1B3V5"/>
<reference evidence="1" key="1">
    <citation type="submission" date="2018-09" db="EMBL/GenBank/DDBJ databases">
        <authorList>
            <person name="Ashton P.M."/>
            <person name="Dallman T."/>
            <person name="Nair S."/>
            <person name="De Pinna E."/>
            <person name="Peters T."/>
            <person name="Grant K."/>
        </authorList>
    </citation>
    <scope>NUCLEOTIDE SEQUENCE [LARGE SCALE GENOMIC DNA]</scope>
    <source>
        <strain evidence="1">598938</strain>
    </source>
</reference>
<comment type="caution">
    <text evidence="1">The sequence shown here is derived from an EMBL/GenBank/DDBJ whole genome shotgun (WGS) entry which is preliminary data.</text>
</comment>
<accession>A0A3R1B3V5</accession>